<dbReference type="Proteomes" id="UP000025947">
    <property type="component" value="Unassembled WGS sequence"/>
</dbReference>
<proteinExistence type="predicted"/>
<name>A0A051TVC0_9MYCO</name>
<dbReference type="NCBIfam" id="TIGR00026">
    <property type="entry name" value="hi_GC_TIGR00026"/>
    <property type="match status" value="1"/>
</dbReference>
<evidence type="ECO:0008006" key="3">
    <source>
        <dbReference type="Google" id="ProtNLM"/>
    </source>
</evidence>
<keyword evidence="2" id="KW-1185">Reference proteome</keyword>
<dbReference type="PATRIC" id="fig|1324261.3.peg.3761"/>
<sequence length="131" mass="14389">MRVPRAVANFNRRVTNPAARSITPWLPGQGTLEHVGRKSGTRYRTPLLVFPTRDGFVILIGYGLKSDWLKNVFAGGQALLHKRGKRIALANPRLLSKAEAATLVTGPSGVFYRLFPYNEAALVLTKVNSTS</sequence>
<dbReference type="HOGENOM" id="CLU_141082_2_0_11"/>
<evidence type="ECO:0000313" key="1">
    <source>
        <dbReference type="EMBL" id="KBZ60770.1"/>
    </source>
</evidence>
<evidence type="ECO:0000313" key="2">
    <source>
        <dbReference type="Proteomes" id="UP000025947"/>
    </source>
</evidence>
<gene>
    <name evidence="1" type="ORF">K875_03718</name>
</gene>
<dbReference type="RefSeq" id="WP_044486207.1">
    <property type="nucleotide sequence ID" value="NZ_KK328284.1"/>
</dbReference>
<dbReference type="GO" id="GO:0016491">
    <property type="term" value="F:oxidoreductase activity"/>
    <property type="evidence" value="ECO:0007669"/>
    <property type="project" value="InterPro"/>
</dbReference>
<dbReference type="InterPro" id="IPR012349">
    <property type="entry name" value="Split_barrel_FMN-bd"/>
</dbReference>
<dbReference type="AlphaFoldDB" id="A0A051TVC0"/>
<comment type="caution">
    <text evidence="1">The sequence shown here is derived from an EMBL/GenBank/DDBJ whole genome shotgun (WGS) entry which is preliminary data.</text>
</comment>
<dbReference type="Gene3D" id="2.30.110.10">
    <property type="entry name" value="Electron Transport, Fmn-binding Protein, Chain A"/>
    <property type="match status" value="1"/>
</dbReference>
<reference evidence="1 2" key="1">
    <citation type="submission" date="2014-04" db="EMBL/GenBank/DDBJ databases">
        <title>The Genome Sequence of Mycobacterium tuberculosis TKK-01-0051.</title>
        <authorList>
            <consortium name="The Broad Institute Genomics Platform"/>
            <consortium name="The Broad Institute Genome Sequencing Center for Infectious Disease"/>
            <person name="Earl A.M."/>
            <person name="Cohen K."/>
            <person name="Pym A."/>
            <person name="Bishai W."/>
            <person name="Maharaj K."/>
            <person name="Desjardins C."/>
            <person name="Abeel T."/>
            <person name="Young S."/>
            <person name="Zeng Q."/>
            <person name="Gargeya S."/>
            <person name="Abouelleil A."/>
            <person name="Alvarado L."/>
            <person name="Chapman S.B."/>
            <person name="Gainer-Dewar J."/>
            <person name="Goldberg J."/>
            <person name="Griggs A."/>
            <person name="Gujja S."/>
            <person name="Hansen M."/>
            <person name="Howarth C."/>
            <person name="Imamovic A."/>
            <person name="Larimer J."/>
            <person name="Murphy C."/>
            <person name="Naylor J."/>
            <person name="Pearson M."/>
            <person name="Poon T.W."/>
            <person name="Priest M."/>
            <person name="Roberts A."/>
            <person name="Saif S."/>
            <person name="Shea T."/>
            <person name="Sykes S."/>
            <person name="Wortman J."/>
            <person name="Nusbaum C."/>
            <person name="Birren B."/>
        </authorList>
    </citation>
    <scope>NUCLEOTIDE SEQUENCE [LARGE SCALE GENOMIC DNA]</scope>
    <source>
        <strain evidence="1 2">TKK-01-0051</strain>
    </source>
</reference>
<organism evidence="1 2">
    <name type="scientific">Mycobacterium [tuberculosis] TKK-01-0051</name>
    <dbReference type="NCBI Taxonomy" id="1324261"/>
    <lineage>
        <taxon>Bacteria</taxon>
        <taxon>Bacillati</taxon>
        <taxon>Actinomycetota</taxon>
        <taxon>Actinomycetes</taxon>
        <taxon>Mycobacteriales</taxon>
        <taxon>Mycobacteriaceae</taxon>
        <taxon>Mycobacterium</taxon>
        <taxon>Mycobacterium avium complex (MAC)</taxon>
    </lineage>
</organism>
<dbReference type="InterPro" id="IPR004378">
    <property type="entry name" value="F420H2_quin_Rdtase"/>
</dbReference>
<dbReference type="EMBL" id="JLXW01000010">
    <property type="protein sequence ID" value="KBZ60770.1"/>
    <property type="molecule type" value="Genomic_DNA"/>
</dbReference>
<accession>A0A051TVC0</accession>
<protein>
    <recommendedName>
        <fullName evidence="3">Deazaflavin-dependent nitroreductase</fullName>
    </recommendedName>
</protein>